<dbReference type="OrthoDB" id="1904727at2759"/>
<organism evidence="4 5">
    <name type="scientific">Corchorus capsularis</name>
    <name type="common">Jute</name>
    <dbReference type="NCBI Taxonomy" id="210143"/>
    <lineage>
        <taxon>Eukaryota</taxon>
        <taxon>Viridiplantae</taxon>
        <taxon>Streptophyta</taxon>
        <taxon>Embryophyta</taxon>
        <taxon>Tracheophyta</taxon>
        <taxon>Spermatophyta</taxon>
        <taxon>Magnoliopsida</taxon>
        <taxon>eudicotyledons</taxon>
        <taxon>Gunneridae</taxon>
        <taxon>Pentapetalae</taxon>
        <taxon>rosids</taxon>
        <taxon>malvids</taxon>
        <taxon>Malvales</taxon>
        <taxon>Malvaceae</taxon>
        <taxon>Grewioideae</taxon>
        <taxon>Apeibeae</taxon>
        <taxon>Corchorus</taxon>
    </lineage>
</organism>
<dbReference type="EMBL" id="AWWV01006140">
    <property type="protein sequence ID" value="OMP02999.1"/>
    <property type="molecule type" value="Genomic_DNA"/>
</dbReference>
<reference evidence="4 5" key="1">
    <citation type="submission" date="2013-09" db="EMBL/GenBank/DDBJ databases">
        <title>Corchorus capsularis genome sequencing.</title>
        <authorList>
            <person name="Alam M."/>
            <person name="Haque M.S."/>
            <person name="Islam M.S."/>
            <person name="Emdad E.M."/>
            <person name="Islam M.M."/>
            <person name="Ahmed B."/>
            <person name="Halim A."/>
            <person name="Hossen Q.M.M."/>
            <person name="Hossain M.Z."/>
            <person name="Ahmed R."/>
            <person name="Khan M.M."/>
            <person name="Islam R."/>
            <person name="Rashid M.M."/>
            <person name="Khan S.A."/>
            <person name="Rahman M.S."/>
            <person name="Alam M."/>
        </authorList>
    </citation>
    <scope>NUCLEOTIDE SEQUENCE [LARGE SCALE GENOMIC DNA]</scope>
    <source>
        <strain evidence="5">cv. CVL-1</strain>
        <tissue evidence="4">Whole seedling</tissue>
    </source>
</reference>
<evidence type="ECO:0000256" key="1">
    <source>
        <dbReference type="ARBA" id="ARBA00006974"/>
    </source>
</evidence>
<evidence type="ECO:0000313" key="5">
    <source>
        <dbReference type="Proteomes" id="UP000188268"/>
    </source>
</evidence>
<evidence type="ECO:0000313" key="4">
    <source>
        <dbReference type="EMBL" id="OMP02999.1"/>
    </source>
</evidence>
<comment type="caution">
    <text evidence="4">The sequence shown here is derived from an EMBL/GenBank/DDBJ whole genome shotgun (WGS) entry which is preliminary data.</text>
</comment>
<dbReference type="Proteomes" id="UP000188268">
    <property type="component" value="Unassembled WGS sequence"/>
</dbReference>
<accession>A0A1R3K7E5</accession>
<gene>
    <name evidence="4" type="ORF">CCACVL1_02631</name>
</gene>
<dbReference type="Gramene" id="OMP02999">
    <property type="protein sequence ID" value="OMP02999"/>
    <property type="gene ID" value="CCACVL1_02631"/>
</dbReference>
<dbReference type="InterPro" id="IPR003676">
    <property type="entry name" value="SAUR_fam"/>
</dbReference>
<evidence type="ECO:0000256" key="3">
    <source>
        <dbReference type="ARBA" id="ARBA00022604"/>
    </source>
</evidence>
<dbReference type="GO" id="GO:0009733">
    <property type="term" value="P:response to auxin"/>
    <property type="evidence" value="ECO:0007669"/>
    <property type="project" value="InterPro"/>
</dbReference>
<keyword evidence="2" id="KW-0217">Developmental protein</keyword>
<evidence type="ECO:0000256" key="2">
    <source>
        <dbReference type="ARBA" id="ARBA00022473"/>
    </source>
</evidence>
<proteinExistence type="inferred from homology"/>
<sequence>MAEEEFGSANHGPLQIPCEEELMDYILSLLRKNNSENADKALASMTTCKGAHNSSPSAADFPLCNSSLFRK</sequence>
<dbReference type="Pfam" id="PF02519">
    <property type="entry name" value="Auxin_inducible"/>
    <property type="match status" value="1"/>
</dbReference>
<dbReference type="STRING" id="210143.A0A1R3K7E5"/>
<name>A0A1R3K7E5_COCAP</name>
<keyword evidence="5" id="KW-1185">Reference proteome</keyword>
<keyword evidence="3" id="KW-0341">Growth regulation</keyword>
<protein>
    <submittedName>
        <fullName evidence="4">Auxin responsive SAUR protein</fullName>
    </submittedName>
</protein>
<comment type="similarity">
    <text evidence="1">Belongs to the ARG7 family.</text>
</comment>
<dbReference type="AlphaFoldDB" id="A0A1R3K7E5"/>